<dbReference type="InterPro" id="IPR050093">
    <property type="entry name" value="ABC_SmlMolc_Importer"/>
</dbReference>
<dbReference type="InterPro" id="IPR035906">
    <property type="entry name" value="MetI-like_sf"/>
</dbReference>
<keyword evidence="2 10" id="KW-0813">Transport</keyword>
<dbReference type="PROSITE" id="PS50928">
    <property type="entry name" value="ABC_TM1"/>
    <property type="match status" value="1"/>
</dbReference>
<keyword evidence="5 10" id="KW-0812">Transmembrane</keyword>
<evidence type="ECO:0000259" key="12">
    <source>
        <dbReference type="PROSITE" id="PS50928"/>
    </source>
</evidence>
<keyword evidence="7" id="KW-0067">ATP-binding</keyword>
<evidence type="ECO:0000256" key="5">
    <source>
        <dbReference type="ARBA" id="ARBA00022692"/>
    </source>
</evidence>
<evidence type="ECO:0000256" key="1">
    <source>
        <dbReference type="ARBA" id="ARBA00004651"/>
    </source>
</evidence>
<keyword evidence="6" id="KW-0547">Nucleotide-binding</keyword>
<comment type="caution">
    <text evidence="13">The sequence shown here is derived from an EMBL/GenBank/DDBJ whole genome shotgun (WGS) entry which is preliminary data.</text>
</comment>
<name>A0ABQ1MU89_9BURK</name>
<dbReference type="CDD" id="cd06261">
    <property type="entry name" value="TM_PBP2"/>
    <property type="match status" value="1"/>
</dbReference>
<dbReference type="EMBL" id="BMHL01000006">
    <property type="protein sequence ID" value="GGC47152.1"/>
    <property type="molecule type" value="Genomic_DNA"/>
</dbReference>
<feature type="transmembrane region" description="Helical" evidence="10">
    <location>
        <begin position="51"/>
        <end position="82"/>
    </location>
</feature>
<feature type="transmembrane region" description="Helical" evidence="10">
    <location>
        <begin position="133"/>
        <end position="152"/>
    </location>
</feature>
<evidence type="ECO:0000256" key="7">
    <source>
        <dbReference type="ARBA" id="ARBA00022840"/>
    </source>
</evidence>
<comment type="similarity">
    <text evidence="10">Belongs to the binding-protein-dependent transport system permease family.</text>
</comment>
<dbReference type="Gene3D" id="1.10.3720.10">
    <property type="entry name" value="MetI-like"/>
    <property type="match status" value="1"/>
</dbReference>
<evidence type="ECO:0000256" key="4">
    <source>
        <dbReference type="ARBA" id="ARBA00022519"/>
    </source>
</evidence>
<dbReference type="Pfam" id="PF00528">
    <property type="entry name" value="BPD_transp_1"/>
    <property type="match status" value="1"/>
</dbReference>
<evidence type="ECO:0000256" key="6">
    <source>
        <dbReference type="ARBA" id="ARBA00022741"/>
    </source>
</evidence>
<sequence>MEQAAKEAVNRSAARPLLWLAALLAIYLCAPFVASVPQLGAADWPNVDWRAVWSALGISAASASVASLAILLGGVPLGYFLARSNSRKMALLGFVVQLPLALPPLTSGVLLLFLLGPYSWVGRFTSGALTDSFAGIVLAEIFVAAPFLIIAAKSAFAAVDPVLDDVAATLGHHAGSRFFRVMLPVAWPAIRAGLALAWLRAFGEFGATVMVAYHPYSLPVYTYVVFGGQGLPAMMPLLLPTLAIAIVCAALSIYSLRQKASLEQTENGDEALEPGTDLSASRGETSDLRLAFHLQRRLGAFELDIAWAPATRRLAIIGPSGSGKSLALRLIAGLESNASCSVRLGTTDLGTLPPERRQIGYMPQDYGLFPHMTVAQQLAFPVDADAASARYWLDHLGLAQLVARLPHQLSFGQKQRVALARALTRHSELLLFDEPFAALDTPRRRRLQQSLRALQREIAAVTIIVTHDPDEAALLADEVLVVEQGRLLQAGAIDEVFERPASMRVAGLLGLHNVGEGVMTAPGRVAIGEGITIATGDSGFAMPAGQRVMWRISSHAVVISPDGPYAGVVDSVELRRGERYVRLNIAEVRFDIANEDARLREGSPCRIDVDARGVSVWNLSRHGDFDSGCGMAIWPPRGDSQTPGQTSA</sequence>
<dbReference type="PANTHER" id="PTHR42781:SF4">
    <property type="entry name" value="SPERMIDINE_PUTRESCINE IMPORT ATP-BINDING PROTEIN POTA"/>
    <property type="match status" value="1"/>
</dbReference>
<evidence type="ECO:0000256" key="10">
    <source>
        <dbReference type="RuleBase" id="RU363032"/>
    </source>
</evidence>
<dbReference type="PANTHER" id="PTHR42781">
    <property type="entry name" value="SPERMIDINE/PUTRESCINE IMPORT ATP-BINDING PROTEIN POTA"/>
    <property type="match status" value="1"/>
</dbReference>
<feature type="domain" description="ABC transporter" evidence="11">
    <location>
        <begin position="283"/>
        <end position="509"/>
    </location>
</feature>
<keyword evidence="4" id="KW-0997">Cell inner membrane</keyword>
<accession>A0ABQ1MU89</accession>
<dbReference type="InterPro" id="IPR003439">
    <property type="entry name" value="ABC_transporter-like_ATP-bd"/>
</dbReference>
<evidence type="ECO:0000256" key="3">
    <source>
        <dbReference type="ARBA" id="ARBA00022475"/>
    </source>
</evidence>
<dbReference type="SMART" id="SM00382">
    <property type="entry name" value="AAA"/>
    <property type="match status" value="1"/>
</dbReference>
<dbReference type="InterPro" id="IPR003593">
    <property type="entry name" value="AAA+_ATPase"/>
</dbReference>
<organism evidence="13 14">
    <name type="scientific">Paraburkholderia caffeinilytica</name>
    <dbReference type="NCBI Taxonomy" id="1761016"/>
    <lineage>
        <taxon>Bacteria</taxon>
        <taxon>Pseudomonadati</taxon>
        <taxon>Pseudomonadota</taxon>
        <taxon>Betaproteobacteria</taxon>
        <taxon>Burkholderiales</taxon>
        <taxon>Burkholderiaceae</taxon>
        <taxon>Paraburkholderia</taxon>
    </lineage>
</organism>
<protein>
    <recommendedName>
        <fullName evidence="15">Vitamin B12 import ATP-binding protein BtuD</fullName>
    </recommendedName>
</protein>
<evidence type="ECO:0000256" key="8">
    <source>
        <dbReference type="ARBA" id="ARBA00022989"/>
    </source>
</evidence>
<dbReference type="Gene3D" id="3.40.50.300">
    <property type="entry name" value="P-loop containing nucleotide triphosphate hydrolases"/>
    <property type="match status" value="1"/>
</dbReference>
<feature type="transmembrane region" description="Helical" evidence="10">
    <location>
        <begin position="233"/>
        <end position="254"/>
    </location>
</feature>
<dbReference type="PROSITE" id="PS00211">
    <property type="entry name" value="ABC_TRANSPORTER_1"/>
    <property type="match status" value="1"/>
</dbReference>
<dbReference type="SUPFAM" id="SSF52540">
    <property type="entry name" value="P-loop containing nucleoside triphosphate hydrolases"/>
    <property type="match status" value="1"/>
</dbReference>
<keyword evidence="8 10" id="KW-1133">Transmembrane helix</keyword>
<dbReference type="Proteomes" id="UP000602004">
    <property type="component" value="Unassembled WGS sequence"/>
</dbReference>
<keyword evidence="14" id="KW-1185">Reference proteome</keyword>
<dbReference type="SUPFAM" id="SSF161098">
    <property type="entry name" value="MetI-like"/>
    <property type="match status" value="1"/>
</dbReference>
<evidence type="ECO:0000259" key="11">
    <source>
        <dbReference type="PROSITE" id="PS50893"/>
    </source>
</evidence>
<evidence type="ECO:0000313" key="13">
    <source>
        <dbReference type="EMBL" id="GGC47152.1"/>
    </source>
</evidence>
<feature type="domain" description="ABC transmembrane type-1" evidence="12">
    <location>
        <begin position="56"/>
        <end position="255"/>
    </location>
</feature>
<evidence type="ECO:0000256" key="2">
    <source>
        <dbReference type="ARBA" id="ARBA00022448"/>
    </source>
</evidence>
<reference evidence="14" key="1">
    <citation type="journal article" date="2019" name="Int. J. Syst. Evol. Microbiol.">
        <title>The Global Catalogue of Microorganisms (GCM) 10K type strain sequencing project: providing services to taxonomists for standard genome sequencing and annotation.</title>
        <authorList>
            <consortium name="The Broad Institute Genomics Platform"/>
            <consortium name="The Broad Institute Genome Sequencing Center for Infectious Disease"/>
            <person name="Wu L."/>
            <person name="Ma J."/>
        </authorList>
    </citation>
    <scope>NUCLEOTIDE SEQUENCE [LARGE SCALE GENOMIC DNA]</scope>
    <source>
        <strain evidence="14">CGMCC 1.15103</strain>
    </source>
</reference>
<dbReference type="InterPro" id="IPR017871">
    <property type="entry name" value="ABC_transporter-like_CS"/>
</dbReference>
<feature type="transmembrane region" description="Helical" evidence="10">
    <location>
        <begin position="89"/>
        <end position="113"/>
    </location>
</feature>
<dbReference type="InterPro" id="IPR000515">
    <property type="entry name" value="MetI-like"/>
</dbReference>
<keyword evidence="9 10" id="KW-0472">Membrane</keyword>
<keyword evidence="3" id="KW-1003">Cell membrane</keyword>
<evidence type="ECO:0000313" key="14">
    <source>
        <dbReference type="Proteomes" id="UP000602004"/>
    </source>
</evidence>
<dbReference type="PROSITE" id="PS50893">
    <property type="entry name" value="ABC_TRANSPORTER_2"/>
    <property type="match status" value="1"/>
</dbReference>
<gene>
    <name evidence="13" type="ORF">GCM10011400_37970</name>
</gene>
<proteinExistence type="inferred from homology"/>
<evidence type="ECO:0000256" key="9">
    <source>
        <dbReference type="ARBA" id="ARBA00023136"/>
    </source>
</evidence>
<dbReference type="InterPro" id="IPR027417">
    <property type="entry name" value="P-loop_NTPase"/>
</dbReference>
<evidence type="ECO:0008006" key="15">
    <source>
        <dbReference type="Google" id="ProtNLM"/>
    </source>
</evidence>
<dbReference type="Pfam" id="PF00005">
    <property type="entry name" value="ABC_tran"/>
    <property type="match status" value="1"/>
</dbReference>
<comment type="subcellular location">
    <subcellularLocation>
        <location evidence="1 10">Cell membrane</location>
        <topology evidence="1 10">Multi-pass membrane protein</topology>
    </subcellularLocation>
</comment>